<evidence type="ECO:0000256" key="6">
    <source>
        <dbReference type="PROSITE-ProRule" id="PRU01240"/>
    </source>
</evidence>
<dbReference type="InterPro" id="IPR023827">
    <property type="entry name" value="Peptidase_S8_Asp-AS"/>
</dbReference>
<dbReference type="SUPFAM" id="SSF69318">
    <property type="entry name" value="Integrin alpha N-terminal domain"/>
    <property type="match status" value="2"/>
</dbReference>
<evidence type="ECO:0000259" key="11">
    <source>
        <dbReference type="Pfam" id="PF22148"/>
    </source>
</evidence>
<dbReference type="InterPro" id="IPR015500">
    <property type="entry name" value="Peptidase_S8_subtilisin-rel"/>
</dbReference>
<dbReference type="InterPro" id="IPR022398">
    <property type="entry name" value="Peptidase_S8_His-AS"/>
</dbReference>
<feature type="chain" id="PRO_5045397035" description="Serine protease" evidence="9">
    <location>
        <begin position="31"/>
        <end position="1028"/>
    </location>
</feature>
<sequence length="1028" mass="105299">MLPRPLRKLSLATLGIAVVVGSALAPPAAAAEEPPGPSNNGGAPAAAEQGQGHSRFVVKFRETAEIRSGGRARAYGQAAKELGVSVKEVRTTASGAQVLKTDEELSAGEAERLVGQLQARRDVEYAEPDVLMRPLAAFNDTFYDLQWDLHEELAGIRAAGAWDTTIGDGSVVAVVDTGITAHSDLMPNVLPGYDMISDPARARDGNGRDANPQDEGDWYDDAECGFTTTSSALSSWHGTHVAGTVAAVANNGQGVSGVAPGAKVLPVRALGSCGGYMSDISDGITWATGGAVPGLPANSNPADVVNLSVGGPGSCSATMQGAISGGVGRGAAIVVAAGNENQSAGNSSPANCRDVITVAASDRQGNRAPYSNYGGAVDVAAPGGSMEIEVSGGIASTYNTGSTVPADETYAYSVGTSMAAPHVAGLAALMMSVNEGLTPQQVEEQLKSSARPLPGTCAEGCGAGLIDAAAAVQAVVLPEPEPVPDPTPSPAPTPSPDPTPSPEPDNSFIAAAPLDLDLDSSSDLLSRDSAGNLWFHAGTGKGSYAEPRQIGSGWNAYDHLAAAGTFDGDDYPDLLARRTDGSLWLYPGAAGAQYAPAVRLADSGWDGFDALLGPGDLDGDGHNDVIARQPDGTVYLYAGDGSGGLAPRVLVATGWQVFDRLTAAGDFSGDGKGDLVGRKPDGTLWLLRSTGSDPDGGGLFDDAQLIGASGWQAFDTILGAGDNNGDGRNDLLAVYPDRSLRFYAGTAFSESEGYLPGTNSGDPVWDEHALMAAPGDFNGDGKADLLATRPDGTFWFAAGDGNGGYGERVRIGTGWQIYDKLLGAGDYDGDGSNDLIARQPDGSLWFYAGTGSIGGGNEGYERRVKIGSSGWGQFLHLEAPGDVNGDGNNDLLTVTRDGTLYLYAGPGTGTSHGPRTVAGTGWNAYTAVVPVGDYDGDATGDVALRKSDGSLWLRTGLKSASGGWFSGERKIGSGGWNGFDRILGPGDFNADSKMDIFATRPDGSAFFYAGTQFRSQHAVKPGVSAGSI</sequence>
<dbReference type="Gene3D" id="3.40.50.200">
    <property type="entry name" value="Peptidase S8/S53 domain"/>
    <property type="match status" value="1"/>
</dbReference>
<evidence type="ECO:0000256" key="2">
    <source>
        <dbReference type="ARBA" id="ARBA00022670"/>
    </source>
</evidence>
<feature type="active site" description="Charge relay system" evidence="6">
    <location>
        <position position="176"/>
    </location>
</feature>
<evidence type="ECO:0000256" key="3">
    <source>
        <dbReference type="ARBA" id="ARBA00022729"/>
    </source>
</evidence>
<keyword evidence="13" id="KW-1185">Reference proteome</keyword>
<evidence type="ECO:0000256" key="1">
    <source>
        <dbReference type="ARBA" id="ARBA00011073"/>
    </source>
</evidence>
<dbReference type="InterPro" id="IPR036852">
    <property type="entry name" value="Peptidase_S8/S53_dom_sf"/>
</dbReference>
<dbReference type="RefSeq" id="WP_264797480.1">
    <property type="nucleotide sequence ID" value="NZ_BRVS01000032.1"/>
</dbReference>
<name>A0ABQ5MZI7_9MICC</name>
<dbReference type="InterPro" id="IPR000209">
    <property type="entry name" value="Peptidase_S8/S53_dom"/>
</dbReference>
<evidence type="ECO:0000256" key="7">
    <source>
        <dbReference type="RuleBase" id="RU003355"/>
    </source>
</evidence>
<dbReference type="InterPro" id="IPR054399">
    <property type="entry name" value="Fervidolysin-like_N_prodom"/>
</dbReference>
<dbReference type="Pfam" id="PF00082">
    <property type="entry name" value="Peptidase_S8"/>
    <property type="match status" value="1"/>
</dbReference>
<dbReference type="Gene3D" id="2.115.10.10">
    <property type="entry name" value="Tachylectin 2"/>
    <property type="match status" value="3"/>
</dbReference>
<evidence type="ECO:0000313" key="12">
    <source>
        <dbReference type="EMBL" id="GLB69386.1"/>
    </source>
</evidence>
<keyword evidence="4 6" id="KW-0378">Hydrolase</keyword>
<dbReference type="InterPro" id="IPR034176">
    <property type="entry name" value="Peptidases_S8_13"/>
</dbReference>
<feature type="compositionally biased region" description="Pro residues" evidence="8">
    <location>
        <begin position="479"/>
        <end position="503"/>
    </location>
</feature>
<feature type="region of interest" description="Disordered" evidence="8">
    <location>
        <begin position="479"/>
        <end position="509"/>
    </location>
</feature>
<dbReference type="Proteomes" id="UP001209654">
    <property type="component" value="Unassembled WGS sequence"/>
</dbReference>
<dbReference type="PROSITE" id="PS00138">
    <property type="entry name" value="SUBTILASE_SER"/>
    <property type="match status" value="1"/>
</dbReference>
<evidence type="ECO:0000259" key="10">
    <source>
        <dbReference type="Pfam" id="PF00082"/>
    </source>
</evidence>
<feature type="region of interest" description="Disordered" evidence="8">
    <location>
        <begin position="28"/>
        <end position="51"/>
    </location>
</feature>
<evidence type="ECO:0008006" key="14">
    <source>
        <dbReference type="Google" id="ProtNLM"/>
    </source>
</evidence>
<keyword evidence="3 9" id="KW-0732">Signal</keyword>
<dbReference type="PROSITE" id="PS51892">
    <property type="entry name" value="SUBTILASE"/>
    <property type="match status" value="1"/>
</dbReference>
<dbReference type="PANTHER" id="PTHR43806">
    <property type="entry name" value="PEPTIDASE S8"/>
    <property type="match status" value="1"/>
</dbReference>
<evidence type="ECO:0000313" key="13">
    <source>
        <dbReference type="Proteomes" id="UP001209654"/>
    </source>
</evidence>
<dbReference type="PRINTS" id="PR00723">
    <property type="entry name" value="SUBTILISIN"/>
</dbReference>
<dbReference type="InterPro" id="IPR013517">
    <property type="entry name" value="FG-GAP"/>
</dbReference>
<dbReference type="InterPro" id="IPR050131">
    <property type="entry name" value="Peptidase_S8_subtilisin-like"/>
</dbReference>
<dbReference type="PANTHER" id="PTHR43806:SF11">
    <property type="entry name" value="CEREVISIN-RELATED"/>
    <property type="match status" value="1"/>
</dbReference>
<proteinExistence type="inferred from homology"/>
<gene>
    <name evidence="12" type="ORF">AHIS1636_38300</name>
</gene>
<feature type="domain" description="Peptidase S8/S53" evidence="10">
    <location>
        <begin position="167"/>
        <end position="464"/>
    </location>
</feature>
<dbReference type="Pfam" id="PF13517">
    <property type="entry name" value="FG-GAP_3"/>
    <property type="match status" value="3"/>
</dbReference>
<protein>
    <recommendedName>
        <fullName evidence="14">Serine protease</fullName>
    </recommendedName>
</protein>
<dbReference type="CDD" id="cd07496">
    <property type="entry name" value="Peptidases_S8_13"/>
    <property type="match status" value="1"/>
</dbReference>
<accession>A0ABQ5MZI7</accession>
<dbReference type="Pfam" id="PF22148">
    <property type="entry name" value="Fervidolysin_NPro-like"/>
    <property type="match status" value="1"/>
</dbReference>
<feature type="domain" description="Fervidolysin-like N-terminal prodomain" evidence="11">
    <location>
        <begin position="56"/>
        <end position="128"/>
    </location>
</feature>
<dbReference type="SUPFAM" id="SSF52743">
    <property type="entry name" value="Subtilisin-like"/>
    <property type="match status" value="1"/>
</dbReference>
<evidence type="ECO:0000256" key="4">
    <source>
        <dbReference type="ARBA" id="ARBA00022801"/>
    </source>
</evidence>
<comment type="caution">
    <text evidence="12">The sequence shown here is derived from an EMBL/GenBank/DDBJ whole genome shotgun (WGS) entry which is preliminary data.</text>
</comment>
<dbReference type="PROSITE" id="PS00136">
    <property type="entry name" value="SUBTILASE_ASP"/>
    <property type="match status" value="1"/>
</dbReference>
<evidence type="ECO:0000256" key="5">
    <source>
        <dbReference type="ARBA" id="ARBA00022825"/>
    </source>
</evidence>
<feature type="active site" description="Charge relay system" evidence="6">
    <location>
        <position position="237"/>
    </location>
</feature>
<feature type="signal peptide" evidence="9">
    <location>
        <begin position="1"/>
        <end position="30"/>
    </location>
</feature>
<keyword evidence="2 6" id="KW-0645">Protease</keyword>
<dbReference type="EMBL" id="BRVS01000032">
    <property type="protein sequence ID" value="GLB69386.1"/>
    <property type="molecule type" value="Genomic_DNA"/>
</dbReference>
<organism evidence="12 13">
    <name type="scientific">Arthrobacter mangrovi</name>
    <dbReference type="NCBI Taxonomy" id="2966350"/>
    <lineage>
        <taxon>Bacteria</taxon>
        <taxon>Bacillati</taxon>
        <taxon>Actinomycetota</taxon>
        <taxon>Actinomycetes</taxon>
        <taxon>Micrococcales</taxon>
        <taxon>Micrococcaceae</taxon>
        <taxon>Arthrobacter</taxon>
    </lineage>
</organism>
<dbReference type="InterPro" id="IPR023828">
    <property type="entry name" value="Peptidase_S8_Ser-AS"/>
</dbReference>
<evidence type="ECO:0000256" key="9">
    <source>
        <dbReference type="SAM" id="SignalP"/>
    </source>
</evidence>
<feature type="active site" description="Charge relay system" evidence="6">
    <location>
        <position position="417"/>
    </location>
</feature>
<comment type="similarity">
    <text evidence="1 6 7">Belongs to the peptidase S8 family.</text>
</comment>
<evidence type="ECO:0000256" key="8">
    <source>
        <dbReference type="SAM" id="MobiDB-lite"/>
    </source>
</evidence>
<keyword evidence="5 6" id="KW-0720">Serine protease</keyword>
<reference evidence="12 13" key="1">
    <citation type="journal article" date="2023" name="Int. J. Syst. Evol. Microbiol.">
        <title>Arthrobacter mangrovi sp. nov., an actinobacterium isolated from the rhizosphere of a mangrove.</title>
        <authorList>
            <person name="Hamada M."/>
            <person name="Saitou S."/>
            <person name="Enomoto N."/>
            <person name="Nanri K."/>
            <person name="Hidaka K."/>
            <person name="Miura T."/>
            <person name="Tamura T."/>
        </authorList>
    </citation>
    <scope>NUCLEOTIDE SEQUENCE [LARGE SCALE GENOMIC DNA]</scope>
    <source>
        <strain evidence="12 13">NBRC 112813</strain>
    </source>
</reference>
<dbReference type="PROSITE" id="PS00137">
    <property type="entry name" value="SUBTILASE_HIS"/>
    <property type="match status" value="1"/>
</dbReference>
<dbReference type="InterPro" id="IPR028994">
    <property type="entry name" value="Integrin_alpha_N"/>
</dbReference>